<organism evidence="2 3">
    <name type="scientific">Pseudobacteriovorax antillogorgiicola</name>
    <dbReference type="NCBI Taxonomy" id="1513793"/>
    <lineage>
        <taxon>Bacteria</taxon>
        <taxon>Pseudomonadati</taxon>
        <taxon>Bdellovibrionota</taxon>
        <taxon>Oligoflexia</taxon>
        <taxon>Oligoflexales</taxon>
        <taxon>Pseudobacteriovoracaceae</taxon>
        <taxon>Pseudobacteriovorax</taxon>
    </lineage>
</organism>
<proteinExistence type="predicted"/>
<keyword evidence="1" id="KW-0472">Membrane</keyword>
<feature type="transmembrane region" description="Helical" evidence="1">
    <location>
        <begin position="103"/>
        <end position="127"/>
    </location>
</feature>
<sequence>MKLIAHLPLFALLLGLFNLVALSPLGDSYSLDQTLVSWQLVSGAALELSLGTVLVMAGVVCLFFELAKATRTSSAAIVDHSLSTLVFVGFLLELLLVPELGHSSFLIVTGLSLLDLVSGFTISIATARRDFAVDRP</sequence>
<keyword evidence="1" id="KW-0812">Transmembrane</keyword>
<reference evidence="3" key="1">
    <citation type="submission" date="2017-04" db="EMBL/GenBank/DDBJ databases">
        <authorList>
            <person name="Varghese N."/>
            <person name="Submissions S."/>
        </authorList>
    </citation>
    <scope>NUCLEOTIDE SEQUENCE [LARGE SCALE GENOMIC DNA]</scope>
    <source>
        <strain evidence="3">RKEM611</strain>
    </source>
</reference>
<dbReference type="AlphaFoldDB" id="A0A1Y6BBI6"/>
<dbReference type="RefSeq" id="WP_132315853.1">
    <property type="nucleotide sequence ID" value="NZ_FWZT01000003.1"/>
</dbReference>
<evidence type="ECO:0000256" key="1">
    <source>
        <dbReference type="SAM" id="Phobius"/>
    </source>
</evidence>
<feature type="transmembrane region" description="Helical" evidence="1">
    <location>
        <begin position="76"/>
        <end position="97"/>
    </location>
</feature>
<dbReference type="Proteomes" id="UP000192907">
    <property type="component" value="Unassembled WGS sequence"/>
</dbReference>
<gene>
    <name evidence="2" type="ORF">SAMN06296036_103285</name>
</gene>
<dbReference type="OrthoDB" id="9811032at2"/>
<evidence type="ECO:0000313" key="2">
    <source>
        <dbReference type="EMBL" id="SMF02726.1"/>
    </source>
</evidence>
<keyword evidence="3" id="KW-1185">Reference proteome</keyword>
<evidence type="ECO:0000313" key="3">
    <source>
        <dbReference type="Proteomes" id="UP000192907"/>
    </source>
</evidence>
<accession>A0A1Y6BBI6</accession>
<name>A0A1Y6BBI6_9BACT</name>
<keyword evidence="1" id="KW-1133">Transmembrane helix</keyword>
<feature type="transmembrane region" description="Helical" evidence="1">
    <location>
        <begin position="38"/>
        <end position="64"/>
    </location>
</feature>
<dbReference type="EMBL" id="FWZT01000003">
    <property type="protein sequence ID" value="SMF02726.1"/>
    <property type="molecule type" value="Genomic_DNA"/>
</dbReference>
<protein>
    <submittedName>
        <fullName evidence="2">Uncharacterized protein</fullName>
    </submittedName>
</protein>